<keyword evidence="8" id="KW-0234">DNA repair</keyword>
<evidence type="ECO:0000256" key="1">
    <source>
        <dbReference type="ARBA" id="ARBA00004123"/>
    </source>
</evidence>
<keyword evidence="12" id="KW-1185">Reference proteome</keyword>
<evidence type="ECO:0000256" key="5">
    <source>
        <dbReference type="ARBA" id="ARBA00022806"/>
    </source>
</evidence>
<dbReference type="CDD" id="cd22254">
    <property type="entry name" value="CSB_WHD"/>
    <property type="match status" value="1"/>
</dbReference>
<keyword evidence="9" id="KW-0539">Nucleus</keyword>
<evidence type="ECO:0000259" key="10">
    <source>
        <dbReference type="Pfam" id="PF25875"/>
    </source>
</evidence>
<reference evidence="13" key="1">
    <citation type="submission" date="2016-06" db="UniProtKB">
        <authorList>
            <consortium name="WormBaseParasite"/>
        </authorList>
    </citation>
    <scope>IDENTIFICATION</scope>
</reference>
<gene>
    <name evidence="11" type="ORF">OFLC_LOCUS9893</name>
</gene>
<protein>
    <submittedName>
        <fullName evidence="13">CULLIN_2 domain-containing protein</fullName>
    </submittedName>
</protein>
<evidence type="ECO:0000313" key="12">
    <source>
        <dbReference type="Proteomes" id="UP000267606"/>
    </source>
</evidence>
<evidence type="ECO:0000256" key="6">
    <source>
        <dbReference type="ARBA" id="ARBA00022840"/>
    </source>
</evidence>
<evidence type="ECO:0000256" key="9">
    <source>
        <dbReference type="ARBA" id="ARBA00023242"/>
    </source>
</evidence>
<keyword evidence="5" id="KW-0347">Helicase</keyword>
<proteinExistence type="inferred from homology"/>
<sequence length="91" mass="10719">MLFVEESNHYPSLFNAAETSDLKKADKYDKLAEDIRSFMVHRKGQALTNEILQSFKNRVSSEDSFAFRSILKRLCKLQKNSNLWILKDEYQ</sequence>
<dbReference type="Proteomes" id="UP000267606">
    <property type="component" value="Unassembled WGS sequence"/>
</dbReference>
<comment type="similarity">
    <text evidence="2">Belongs to the SNF2/RAD54 helicase family.</text>
</comment>
<keyword evidence="4" id="KW-0227">DNA damage</keyword>
<dbReference type="STRING" id="387005.A0A183HQX7"/>
<evidence type="ECO:0000313" key="11">
    <source>
        <dbReference type="EMBL" id="VDO64241.1"/>
    </source>
</evidence>
<evidence type="ECO:0000256" key="7">
    <source>
        <dbReference type="ARBA" id="ARBA00023125"/>
    </source>
</evidence>
<evidence type="ECO:0000256" key="4">
    <source>
        <dbReference type="ARBA" id="ARBA00022763"/>
    </source>
</evidence>
<evidence type="ECO:0000256" key="2">
    <source>
        <dbReference type="ARBA" id="ARBA00007025"/>
    </source>
</evidence>
<dbReference type="WBParaSite" id="OFLC_0000988801-mRNA-1">
    <property type="protein sequence ID" value="OFLC_0000988801-mRNA-1"/>
    <property type="gene ID" value="OFLC_0000988801"/>
</dbReference>
<keyword evidence="3" id="KW-0547">Nucleotide-binding</keyword>
<evidence type="ECO:0000256" key="3">
    <source>
        <dbReference type="ARBA" id="ARBA00022741"/>
    </source>
</evidence>
<reference evidence="11 12" key="2">
    <citation type="submission" date="2018-11" db="EMBL/GenBank/DDBJ databases">
        <authorList>
            <consortium name="Pathogen Informatics"/>
        </authorList>
    </citation>
    <scope>NUCLEOTIDE SEQUENCE [LARGE SCALE GENOMIC DNA]</scope>
</reference>
<comment type="subcellular location">
    <subcellularLocation>
        <location evidence="1">Nucleus</location>
    </subcellularLocation>
</comment>
<dbReference type="AlphaFoldDB" id="A0A183HQX7"/>
<dbReference type="Pfam" id="PF25875">
    <property type="entry name" value="WHD_Rad26_CSB"/>
    <property type="match status" value="1"/>
</dbReference>
<organism evidence="13">
    <name type="scientific">Onchocerca flexuosa</name>
    <dbReference type="NCBI Taxonomy" id="387005"/>
    <lineage>
        <taxon>Eukaryota</taxon>
        <taxon>Metazoa</taxon>
        <taxon>Ecdysozoa</taxon>
        <taxon>Nematoda</taxon>
        <taxon>Chromadorea</taxon>
        <taxon>Rhabditida</taxon>
        <taxon>Spirurina</taxon>
        <taxon>Spiruromorpha</taxon>
        <taxon>Filarioidea</taxon>
        <taxon>Onchocercidae</taxon>
        <taxon>Onchocerca</taxon>
    </lineage>
</organism>
<evidence type="ECO:0000313" key="13">
    <source>
        <dbReference type="WBParaSite" id="OFLC_0000988801-mRNA-1"/>
    </source>
</evidence>
<keyword evidence="7" id="KW-0238">DNA-binding</keyword>
<dbReference type="EMBL" id="UZAJ01012630">
    <property type="protein sequence ID" value="VDO64241.1"/>
    <property type="molecule type" value="Genomic_DNA"/>
</dbReference>
<accession>A0A183HQX7</accession>
<dbReference type="InterPro" id="IPR058951">
    <property type="entry name" value="WHD_Rad26_CSB-like"/>
</dbReference>
<evidence type="ECO:0000256" key="8">
    <source>
        <dbReference type="ARBA" id="ARBA00023204"/>
    </source>
</evidence>
<feature type="domain" description="Rad26/CSB-like winged helix DNA-binding" evidence="10">
    <location>
        <begin position="30"/>
        <end position="91"/>
    </location>
</feature>
<name>A0A183HQX7_9BILA</name>
<keyword evidence="6" id="KW-0067">ATP-binding</keyword>
<keyword evidence="5" id="KW-0378">Hydrolase</keyword>